<dbReference type="EMBL" id="LAZR01032651">
    <property type="protein sequence ID" value="KKL50302.1"/>
    <property type="molecule type" value="Genomic_DNA"/>
</dbReference>
<protein>
    <submittedName>
        <fullName evidence="1">Uncharacterized protein</fullName>
    </submittedName>
</protein>
<proteinExistence type="predicted"/>
<sequence>IMKRSFLLIATGILLFCSACSDNPTASTPDIDLATGDNVETIDGPTDCYRITDSGGYWINCDNVK</sequence>
<comment type="caution">
    <text evidence="1">The sequence shown here is derived from an EMBL/GenBank/DDBJ whole genome shotgun (WGS) entry which is preliminary data.</text>
</comment>
<feature type="non-terminal residue" evidence="1">
    <location>
        <position position="1"/>
    </location>
</feature>
<evidence type="ECO:0000313" key="1">
    <source>
        <dbReference type="EMBL" id="KKL50302.1"/>
    </source>
</evidence>
<organism evidence="1">
    <name type="scientific">marine sediment metagenome</name>
    <dbReference type="NCBI Taxonomy" id="412755"/>
    <lineage>
        <taxon>unclassified sequences</taxon>
        <taxon>metagenomes</taxon>
        <taxon>ecological metagenomes</taxon>
    </lineage>
</organism>
<gene>
    <name evidence="1" type="ORF">LCGC14_2306880</name>
</gene>
<name>A0A0F9FGT0_9ZZZZ</name>
<reference evidence="1" key="1">
    <citation type="journal article" date="2015" name="Nature">
        <title>Complex archaea that bridge the gap between prokaryotes and eukaryotes.</title>
        <authorList>
            <person name="Spang A."/>
            <person name="Saw J.H."/>
            <person name="Jorgensen S.L."/>
            <person name="Zaremba-Niedzwiedzka K."/>
            <person name="Martijn J."/>
            <person name="Lind A.E."/>
            <person name="van Eijk R."/>
            <person name="Schleper C."/>
            <person name="Guy L."/>
            <person name="Ettema T.J."/>
        </authorList>
    </citation>
    <scope>NUCLEOTIDE SEQUENCE</scope>
</reference>
<dbReference type="AlphaFoldDB" id="A0A0F9FGT0"/>
<accession>A0A0F9FGT0</accession>